<dbReference type="Pfam" id="PF01381">
    <property type="entry name" value="HTH_3"/>
    <property type="match status" value="1"/>
</dbReference>
<dbReference type="PROSITE" id="PS50943">
    <property type="entry name" value="HTH_CROC1"/>
    <property type="match status" value="1"/>
</dbReference>
<dbReference type="AlphaFoldDB" id="A0A839EK92"/>
<dbReference type="InterPro" id="IPR010982">
    <property type="entry name" value="Lambda_DNA-bd_dom_sf"/>
</dbReference>
<dbReference type="GO" id="GO:0003677">
    <property type="term" value="F:DNA binding"/>
    <property type="evidence" value="ECO:0007669"/>
    <property type="project" value="InterPro"/>
</dbReference>
<evidence type="ECO:0000313" key="2">
    <source>
        <dbReference type="EMBL" id="MBA8876907.1"/>
    </source>
</evidence>
<dbReference type="InterPro" id="IPR001387">
    <property type="entry name" value="Cro/C1-type_HTH"/>
</dbReference>
<feature type="domain" description="HTH cro/C1-type" evidence="1">
    <location>
        <begin position="11"/>
        <end position="65"/>
    </location>
</feature>
<protein>
    <submittedName>
        <fullName evidence="2">Transcriptional regulator with XRE-family HTH domain</fullName>
    </submittedName>
</protein>
<name>A0A839EK92_9HYPH</name>
<dbReference type="EMBL" id="JACGXN010000001">
    <property type="protein sequence ID" value="MBA8876907.1"/>
    <property type="molecule type" value="Genomic_DNA"/>
</dbReference>
<dbReference type="SMART" id="SM00530">
    <property type="entry name" value="HTH_XRE"/>
    <property type="match status" value="1"/>
</dbReference>
<keyword evidence="3" id="KW-1185">Reference proteome</keyword>
<sequence>MDIKKRFGLAVKERRGALGISQEELAMRIGADQAYVSRMEAERMNVTLETAEQVAAAMHCAVAELLGRVG</sequence>
<comment type="caution">
    <text evidence="2">The sequence shown here is derived from an EMBL/GenBank/DDBJ whole genome shotgun (WGS) entry which is preliminary data.</text>
</comment>
<dbReference type="RefSeq" id="WP_182547644.1">
    <property type="nucleotide sequence ID" value="NZ_JACGXN010000001.1"/>
</dbReference>
<evidence type="ECO:0000259" key="1">
    <source>
        <dbReference type="PROSITE" id="PS50943"/>
    </source>
</evidence>
<evidence type="ECO:0000313" key="3">
    <source>
        <dbReference type="Proteomes" id="UP000549052"/>
    </source>
</evidence>
<proteinExistence type="predicted"/>
<accession>A0A839EK92</accession>
<dbReference type="CDD" id="cd00093">
    <property type="entry name" value="HTH_XRE"/>
    <property type="match status" value="1"/>
</dbReference>
<organism evidence="2 3">
    <name type="scientific">Phyllobacterium myrsinacearum</name>
    <dbReference type="NCBI Taxonomy" id="28101"/>
    <lineage>
        <taxon>Bacteria</taxon>
        <taxon>Pseudomonadati</taxon>
        <taxon>Pseudomonadota</taxon>
        <taxon>Alphaproteobacteria</taxon>
        <taxon>Hyphomicrobiales</taxon>
        <taxon>Phyllobacteriaceae</taxon>
        <taxon>Phyllobacterium</taxon>
    </lineage>
</organism>
<dbReference type="Proteomes" id="UP000549052">
    <property type="component" value="Unassembled WGS sequence"/>
</dbReference>
<dbReference type="Gene3D" id="1.10.260.40">
    <property type="entry name" value="lambda repressor-like DNA-binding domains"/>
    <property type="match status" value="1"/>
</dbReference>
<reference evidence="2 3" key="1">
    <citation type="submission" date="2020-07" db="EMBL/GenBank/DDBJ databases">
        <title>Genomic Encyclopedia of Type Strains, Phase IV (KMG-V): Genome sequencing to study the core and pangenomes of soil and plant-associated prokaryotes.</title>
        <authorList>
            <person name="Whitman W."/>
        </authorList>
    </citation>
    <scope>NUCLEOTIDE SEQUENCE [LARGE SCALE GENOMIC DNA]</scope>
    <source>
        <strain evidence="2 3">AN3</strain>
    </source>
</reference>
<gene>
    <name evidence="2" type="ORF">FHW16_000589</name>
</gene>
<dbReference type="SUPFAM" id="SSF47413">
    <property type="entry name" value="lambda repressor-like DNA-binding domains"/>
    <property type="match status" value="1"/>
</dbReference>